<dbReference type="GO" id="GO:0006351">
    <property type="term" value="P:DNA-templated transcription"/>
    <property type="evidence" value="ECO:0007669"/>
    <property type="project" value="InterPro"/>
</dbReference>
<evidence type="ECO:0000256" key="2">
    <source>
        <dbReference type="ARBA" id="ARBA00022723"/>
    </source>
</evidence>
<dbReference type="InterPro" id="IPR050815">
    <property type="entry name" value="TF_fung"/>
</dbReference>
<organism evidence="9 10">
    <name type="scientific">Penicillium cinerascens</name>
    <dbReference type="NCBI Taxonomy" id="70096"/>
    <lineage>
        <taxon>Eukaryota</taxon>
        <taxon>Fungi</taxon>
        <taxon>Dikarya</taxon>
        <taxon>Ascomycota</taxon>
        <taxon>Pezizomycotina</taxon>
        <taxon>Eurotiomycetes</taxon>
        <taxon>Eurotiomycetidae</taxon>
        <taxon>Eurotiales</taxon>
        <taxon>Aspergillaceae</taxon>
        <taxon>Penicillium</taxon>
    </lineage>
</organism>
<proteinExistence type="predicted"/>
<dbReference type="GO" id="GO:0008270">
    <property type="term" value="F:zinc ion binding"/>
    <property type="evidence" value="ECO:0007669"/>
    <property type="project" value="InterPro"/>
</dbReference>
<keyword evidence="2" id="KW-0479">Metal-binding</keyword>
<dbReference type="Proteomes" id="UP001150904">
    <property type="component" value="Unassembled WGS sequence"/>
</dbReference>
<keyword evidence="6" id="KW-0539">Nucleus</keyword>
<evidence type="ECO:0000256" key="5">
    <source>
        <dbReference type="ARBA" id="ARBA00023163"/>
    </source>
</evidence>
<dbReference type="GeneID" id="83177108"/>
<accession>A0A9W9NCC3</accession>
<reference evidence="9" key="1">
    <citation type="submission" date="2022-12" db="EMBL/GenBank/DDBJ databases">
        <authorList>
            <person name="Petersen C."/>
        </authorList>
    </citation>
    <scope>NUCLEOTIDE SEQUENCE</scope>
    <source>
        <strain evidence="9">IBT 15544</strain>
    </source>
</reference>
<dbReference type="RefSeq" id="XP_058312151.1">
    <property type="nucleotide sequence ID" value="XM_058449807.1"/>
</dbReference>
<evidence type="ECO:0000256" key="4">
    <source>
        <dbReference type="ARBA" id="ARBA00023125"/>
    </source>
</evidence>
<dbReference type="GO" id="GO:0000981">
    <property type="term" value="F:DNA-binding transcription factor activity, RNA polymerase II-specific"/>
    <property type="evidence" value="ECO:0007669"/>
    <property type="project" value="InterPro"/>
</dbReference>
<dbReference type="InterPro" id="IPR001138">
    <property type="entry name" value="Zn2Cys6_DnaBD"/>
</dbReference>
<dbReference type="PROSITE" id="PS50048">
    <property type="entry name" value="ZN2_CY6_FUNGAL_2"/>
    <property type="match status" value="1"/>
</dbReference>
<keyword evidence="4" id="KW-0238">DNA-binding</keyword>
<dbReference type="GO" id="GO:0003677">
    <property type="term" value="F:DNA binding"/>
    <property type="evidence" value="ECO:0007669"/>
    <property type="project" value="UniProtKB-KW"/>
</dbReference>
<keyword evidence="5" id="KW-0804">Transcription</keyword>
<dbReference type="Pfam" id="PF04082">
    <property type="entry name" value="Fungal_trans"/>
    <property type="match status" value="1"/>
</dbReference>
<dbReference type="PANTHER" id="PTHR47338">
    <property type="entry name" value="ZN(II)2CYS6 TRANSCRIPTION FACTOR (EUROFUNG)-RELATED"/>
    <property type="match status" value="1"/>
</dbReference>
<evidence type="ECO:0000256" key="6">
    <source>
        <dbReference type="ARBA" id="ARBA00023242"/>
    </source>
</evidence>
<dbReference type="CDD" id="cd12148">
    <property type="entry name" value="fungal_TF_MHR"/>
    <property type="match status" value="1"/>
</dbReference>
<dbReference type="InterPro" id="IPR036864">
    <property type="entry name" value="Zn2-C6_fun-type_DNA-bd_sf"/>
</dbReference>
<evidence type="ECO:0000259" key="8">
    <source>
        <dbReference type="PROSITE" id="PS50048"/>
    </source>
</evidence>
<feature type="domain" description="Zn(2)-C6 fungal-type" evidence="8">
    <location>
        <begin position="19"/>
        <end position="49"/>
    </location>
</feature>
<dbReference type="SUPFAM" id="SSF57701">
    <property type="entry name" value="Zn2/Cys6 DNA-binding domain"/>
    <property type="match status" value="1"/>
</dbReference>
<dbReference type="InterPro" id="IPR007219">
    <property type="entry name" value="XnlR_reg_dom"/>
</dbReference>
<comment type="caution">
    <text evidence="9">The sequence shown here is derived from an EMBL/GenBank/DDBJ whole genome shotgun (WGS) entry which is preliminary data.</text>
</comment>
<evidence type="ECO:0000256" key="3">
    <source>
        <dbReference type="ARBA" id="ARBA00023015"/>
    </source>
</evidence>
<dbReference type="EMBL" id="JAPQKR010000005">
    <property type="protein sequence ID" value="KAJ5216338.1"/>
    <property type="molecule type" value="Genomic_DNA"/>
</dbReference>
<keyword evidence="3" id="KW-0805">Transcription regulation</keyword>
<protein>
    <recommendedName>
        <fullName evidence="8">Zn(2)-C6 fungal-type domain-containing protein</fullName>
    </recommendedName>
</protein>
<evidence type="ECO:0000313" key="10">
    <source>
        <dbReference type="Proteomes" id="UP001150904"/>
    </source>
</evidence>
<dbReference type="SMART" id="SM00066">
    <property type="entry name" value="GAL4"/>
    <property type="match status" value="1"/>
</dbReference>
<dbReference type="OrthoDB" id="424974at2759"/>
<evidence type="ECO:0000256" key="1">
    <source>
        <dbReference type="ARBA" id="ARBA00004123"/>
    </source>
</evidence>
<dbReference type="Gene3D" id="4.10.240.10">
    <property type="entry name" value="Zn(2)-C6 fungal-type DNA-binding domain"/>
    <property type="match status" value="1"/>
</dbReference>
<dbReference type="AlphaFoldDB" id="A0A9W9NCC3"/>
<dbReference type="PANTHER" id="PTHR47338:SF9">
    <property type="entry name" value="ZN(II)2CYS6 TRANSCRIPTION FACTOR (EUROFUNG)"/>
    <property type="match status" value="1"/>
</dbReference>
<feature type="region of interest" description="Disordered" evidence="7">
    <location>
        <begin position="594"/>
        <end position="617"/>
    </location>
</feature>
<name>A0A9W9NCC3_9EURO</name>
<dbReference type="PROSITE" id="PS00463">
    <property type="entry name" value="ZN2_CY6_FUNGAL_1"/>
    <property type="match status" value="1"/>
</dbReference>
<dbReference type="Pfam" id="PF00172">
    <property type="entry name" value="Zn_clus"/>
    <property type="match status" value="1"/>
</dbReference>
<evidence type="ECO:0000256" key="7">
    <source>
        <dbReference type="SAM" id="MobiDB-lite"/>
    </source>
</evidence>
<keyword evidence="10" id="KW-1185">Reference proteome</keyword>
<reference evidence="9" key="2">
    <citation type="journal article" date="2023" name="IMA Fungus">
        <title>Comparative genomic study of the Penicillium genus elucidates a diverse pangenome and 15 lateral gene transfer events.</title>
        <authorList>
            <person name="Petersen C."/>
            <person name="Sorensen T."/>
            <person name="Nielsen M.R."/>
            <person name="Sondergaard T.E."/>
            <person name="Sorensen J.L."/>
            <person name="Fitzpatrick D.A."/>
            <person name="Frisvad J.C."/>
            <person name="Nielsen K.L."/>
        </authorList>
    </citation>
    <scope>NUCLEOTIDE SEQUENCE</scope>
    <source>
        <strain evidence="9">IBT 15544</strain>
    </source>
</reference>
<sequence length="676" mass="76229">MDETSSTYPERPSKRVRQACEPCRRKKAKCPGEQPVCSLCARLRQQCVYADERRRLPPSEEPPRLSASGVSASNTLEDRLHSLENKLGAVLDHLGAGSREERLGESESSAYPGSSSSIILPSWDDITPIAKLYLVYCESQPLPLFHRSSFLASLQTREVEIIYAMLALSLRFSDAYPRTRDLTELVNSYAEVARGLVMKRVSEGPVELSTLQCLCLLSLVDFTSKLLTKHGNTHRSSIHSSLAMNLAQCSNLALEPRTPTSNVLREERRRCFWSICLLKRLHGGEFSTLDFPDVGGPPFPQSPTRPARVMSPGPSSVEVRRSNIQDQGIMAYAIILSEVFARAARYVRLRGRPSNVPPWSPHSEYSKIIALQMDLETRMPLTHRFKPANLSDRSLDELQAHRDYWGPWFLNQFMYHTILCLLNHPLLLSLSLRTFRSTIPEIFLQHTSDLISSHTTWIIHFINFFEEKSFLVSDPLLGYSAAVVATIELQLSFTDNLTIREQKRERFTKCVKFVQQIGERWPHMARLAQRLQHLEDAVSATYQSDPEAHNQSLLIDLSKFWEILEYSSNSDADSARRLFGDSLYSGSHLAAAEVSQTSPLPAPTRIGEERPSNYTTPNFGTNAAFTGAHDYHAGSLVSPQQLTLTNDDFSILATNFFSQGQEFLRSGDTWDNIGNF</sequence>
<dbReference type="GO" id="GO:0005634">
    <property type="term" value="C:nucleus"/>
    <property type="evidence" value="ECO:0007669"/>
    <property type="project" value="UniProtKB-SubCell"/>
</dbReference>
<evidence type="ECO:0000313" key="9">
    <source>
        <dbReference type="EMBL" id="KAJ5216338.1"/>
    </source>
</evidence>
<comment type="subcellular location">
    <subcellularLocation>
        <location evidence="1">Nucleus</location>
    </subcellularLocation>
</comment>
<dbReference type="CDD" id="cd00067">
    <property type="entry name" value="GAL4"/>
    <property type="match status" value="1"/>
</dbReference>
<gene>
    <name evidence="9" type="ORF">N7498_002745</name>
</gene>